<dbReference type="PANTHER" id="PTHR24171:SF9">
    <property type="entry name" value="ANKYRIN REPEAT DOMAIN-CONTAINING PROTEIN 39"/>
    <property type="match status" value="1"/>
</dbReference>
<proteinExistence type="predicted"/>
<dbReference type="SUPFAM" id="SSF48403">
    <property type="entry name" value="Ankyrin repeat"/>
    <property type="match status" value="1"/>
</dbReference>
<dbReference type="PANTHER" id="PTHR24171">
    <property type="entry name" value="ANKYRIN REPEAT DOMAIN-CONTAINING PROTEIN 39-RELATED"/>
    <property type="match status" value="1"/>
</dbReference>
<keyword evidence="5" id="KW-1185">Reference proteome</keyword>
<gene>
    <name evidence="4" type="ORF">FE784_33245</name>
</gene>
<keyword evidence="1" id="KW-0677">Repeat</keyword>
<evidence type="ECO:0000313" key="4">
    <source>
        <dbReference type="EMBL" id="TNJ61928.1"/>
    </source>
</evidence>
<evidence type="ECO:0000313" key="5">
    <source>
        <dbReference type="Proteomes" id="UP000307943"/>
    </source>
</evidence>
<protein>
    <submittedName>
        <fullName evidence="4">Uncharacterized protein</fullName>
    </submittedName>
</protein>
<sequence>MGKKPNRSVVLSVRLDETTLAAVDLLVDAGLAQSRSEAASQFIGIGVQASEQLIMKANALAEHVRILKQEMLDAVKSKNLDKVQHLLSVDEKLKNAKTDEGQTAVLLAAYYRATEIKELLLQQGAELNFFEAAAVGNTSRVRELASASPKLLDSYSFDGYTPLGLAAHFGNEETAAYLLQAGADINLKSRDGKLNNTPLHASIAGNHINLVRLLLEHGSDIDSPCEGELRKGFTPLHVAAHFNRIEIVKLLLEHGADPRIPNAGSTAPADYALARGNTEIADLLGSFSNP</sequence>
<dbReference type="RefSeq" id="WP_139606562.1">
    <property type="nucleotide sequence ID" value="NZ_VDCQ01000069.1"/>
</dbReference>
<reference evidence="4 5" key="1">
    <citation type="submission" date="2019-05" db="EMBL/GenBank/DDBJ databases">
        <title>We sequenced the genome of Paenibacillus hemerocallicola KCTC 33185 for further insight into its adaptation and study the phylogeny of Paenibacillus.</title>
        <authorList>
            <person name="Narsing Rao M.P."/>
        </authorList>
    </citation>
    <scope>NUCLEOTIDE SEQUENCE [LARGE SCALE GENOMIC DNA]</scope>
    <source>
        <strain evidence="4 5">KCTC 33185</strain>
    </source>
</reference>
<evidence type="ECO:0000256" key="3">
    <source>
        <dbReference type="PROSITE-ProRule" id="PRU00023"/>
    </source>
</evidence>
<feature type="repeat" description="ANK" evidence="3">
    <location>
        <begin position="158"/>
        <end position="190"/>
    </location>
</feature>
<accession>A0A5C4SYQ0</accession>
<dbReference type="OrthoDB" id="5622506at2"/>
<dbReference type="Pfam" id="PF12796">
    <property type="entry name" value="Ank_2"/>
    <property type="match status" value="1"/>
</dbReference>
<dbReference type="PROSITE" id="PS50297">
    <property type="entry name" value="ANK_REP_REGION"/>
    <property type="match status" value="4"/>
</dbReference>
<feature type="repeat" description="ANK" evidence="3">
    <location>
        <begin position="231"/>
        <end position="263"/>
    </location>
</feature>
<dbReference type="CDD" id="cd22231">
    <property type="entry name" value="RHH_NikR_HicB-like"/>
    <property type="match status" value="1"/>
</dbReference>
<dbReference type="InterPro" id="IPR036770">
    <property type="entry name" value="Ankyrin_rpt-contain_sf"/>
</dbReference>
<evidence type="ECO:0000256" key="2">
    <source>
        <dbReference type="ARBA" id="ARBA00023043"/>
    </source>
</evidence>
<dbReference type="PROSITE" id="PS50088">
    <property type="entry name" value="ANK_REPEAT"/>
    <property type="match status" value="4"/>
</dbReference>
<dbReference type="Gene3D" id="1.25.40.20">
    <property type="entry name" value="Ankyrin repeat-containing domain"/>
    <property type="match status" value="2"/>
</dbReference>
<dbReference type="PRINTS" id="PR01415">
    <property type="entry name" value="ANKYRIN"/>
</dbReference>
<dbReference type="Pfam" id="PF00023">
    <property type="entry name" value="Ank"/>
    <property type="match status" value="1"/>
</dbReference>
<dbReference type="Proteomes" id="UP000307943">
    <property type="component" value="Unassembled WGS sequence"/>
</dbReference>
<dbReference type="AlphaFoldDB" id="A0A5C4SYQ0"/>
<feature type="repeat" description="ANK" evidence="3">
    <location>
        <begin position="194"/>
        <end position="226"/>
    </location>
</feature>
<comment type="caution">
    <text evidence="4">The sequence shown here is derived from an EMBL/GenBank/DDBJ whole genome shotgun (WGS) entry which is preliminary data.</text>
</comment>
<evidence type="ECO:0000256" key="1">
    <source>
        <dbReference type="ARBA" id="ARBA00022737"/>
    </source>
</evidence>
<dbReference type="EMBL" id="VDCQ01000069">
    <property type="protein sequence ID" value="TNJ61928.1"/>
    <property type="molecule type" value="Genomic_DNA"/>
</dbReference>
<feature type="repeat" description="ANK" evidence="3">
    <location>
        <begin position="100"/>
        <end position="132"/>
    </location>
</feature>
<organism evidence="4 5">
    <name type="scientific">Paenibacillus hemerocallicola</name>
    <dbReference type="NCBI Taxonomy" id="1172614"/>
    <lineage>
        <taxon>Bacteria</taxon>
        <taxon>Bacillati</taxon>
        <taxon>Bacillota</taxon>
        <taxon>Bacilli</taxon>
        <taxon>Bacillales</taxon>
        <taxon>Paenibacillaceae</taxon>
        <taxon>Paenibacillus</taxon>
    </lineage>
</organism>
<dbReference type="SMART" id="SM00248">
    <property type="entry name" value="ANK"/>
    <property type="match status" value="4"/>
</dbReference>
<keyword evidence="2 3" id="KW-0040">ANK repeat</keyword>
<dbReference type="InterPro" id="IPR002110">
    <property type="entry name" value="Ankyrin_rpt"/>
</dbReference>
<name>A0A5C4SYQ0_9BACL</name>